<comment type="caution">
    <text evidence="3">The sequence shown here is derived from an EMBL/GenBank/DDBJ whole genome shotgun (WGS) entry which is preliminary data.</text>
</comment>
<proteinExistence type="predicted"/>
<sequence>MNPLSLLHLSSGPIRNRLLRDLILLVAGTVGLLVLINVLLIDDIKHDLAGNRIESASALVRDEVRGLLLPVQQQLLIVRDGMESAGLGPLDEQALNERLTPILAHMPQVAGAIEAGADGAEYFLGRTREGWLTRVRDPEDPQRLRITRWDAQLKALETREQGSDYDPRDRPWYRNATAHPDTQVWSAPYIFASLGVPGTTVAIAREQAGELRVSALDVTLERIVGTIEGLDLPPGGYGFLFNGDGGVFVPSPEVSGSHASDRAASFFSAHERLGGPLAFDAVAAWKDADRPADGLVRFRSGGRDWWGGFRPLTDHPEGAWVAVALPVSATLTILQSRWHIVALTAFAILAASLTMASVVVRKYSRQLRDLPRLTIDRRHPQQDLRELIRSGEGAHLEFKSTMRMNLHTKTPGKEIELAWLKGVTAFLNTEGGILLMGVADDGTLLGMDADKFENDDKCQLHFKNLLNQHLGPEYARYVRFFLLELDGVRLGAVECERADAPVFLHDDKKRELFIIRSGPSNIELSISRALKYIRTRF</sequence>
<organism evidence="3 4">
    <name type="scientific">Marichromatium gracile</name>
    <name type="common">Chromatium gracile</name>
    <dbReference type="NCBI Taxonomy" id="1048"/>
    <lineage>
        <taxon>Bacteria</taxon>
        <taxon>Pseudomonadati</taxon>
        <taxon>Pseudomonadota</taxon>
        <taxon>Gammaproteobacteria</taxon>
        <taxon>Chromatiales</taxon>
        <taxon>Chromatiaceae</taxon>
        <taxon>Marichromatium</taxon>
    </lineage>
</organism>
<evidence type="ECO:0000313" key="3">
    <source>
        <dbReference type="EMBL" id="TCW38533.1"/>
    </source>
</evidence>
<dbReference type="GO" id="GO:0003677">
    <property type="term" value="F:DNA binding"/>
    <property type="evidence" value="ECO:0007669"/>
    <property type="project" value="UniProtKB-KW"/>
</dbReference>
<evidence type="ECO:0000259" key="2">
    <source>
        <dbReference type="Pfam" id="PF04326"/>
    </source>
</evidence>
<keyword evidence="3" id="KW-0238">DNA-binding</keyword>
<dbReference type="Pfam" id="PF04326">
    <property type="entry name" value="SLFN_AlbA_2"/>
    <property type="match status" value="1"/>
</dbReference>
<protein>
    <submittedName>
        <fullName evidence="3">Putative DNA-binding protein</fullName>
    </submittedName>
</protein>
<dbReference type="Gene3D" id="3.30.950.30">
    <property type="entry name" value="Schlafen, AAA domain"/>
    <property type="match status" value="1"/>
</dbReference>
<accession>A0A4R4AH04</accession>
<dbReference type="Gene3D" id="3.30.450.20">
    <property type="entry name" value="PAS domain"/>
    <property type="match status" value="2"/>
</dbReference>
<reference evidence="3 4" key="1">
    <citation type="submission" date="2019-03" db="EMBL/GenBank/DDBJ databases">
        <title>Genomic Encyclopedia of Type Strains, Phase IV (KMG-IV): sequencing the most valuable type-strain genomes for metagenomic binning, comparative biology and taxonomic classification.</title>
        <authorList>
            <person name="Goeker M."/>
        </authorList>
    </citation>
    <scope>NUCLEOTIDE SEQUENCE [LARGE SCALE GENOMIC DNA]</scope>
    <source>
        <strain evidence="3 4">DSM 203</strain>
    </source>
</reference>
<dbReference type="InterPro" id="IPR038461">
    <property type="entry name" value="Schlafen_AlbA_2_dom_sf"/>
</dbReference>
<dbReference type="Proteomes" id="UP000295247">
    <property type="component" value="Unassembled WGS sequence"/>
</dbReference>
<keyword evidence="1" id="KW-0812">Transmembrane</keyword>
<feature type="domain" description="Schlafen AlbA-2" evidence="2">
    <location>
        <begin position="392"/>
        <end position="524"/>
    </location>
</feature>
<evidence type="ECO:0000313" key="4">
    <source>
        <dbReference type="Proteomes" id="UP000295247"/>
    </source>
</evidence>
<dbReference type="CDD" id="cd18774">
    <property type="entry name" value="PDC2_HK_sensor"/>
    <property type="match status" value="1"/>
</dbReference>
<gene>
    <name evidence="3" type="ORF">EDC29_102429</name>
</gene>
<dbReference type="EMBL" id="SMDC01000002">
    <property type="protein sequence ID" value="TCW38533.1"/>
    <property type="molecule type" value="Genomic_DNA"/>
</dbReference>
<name>A0A4R4AH04_MARGR</name>
<dbReference type="RefSeq" id="WP_123142756.1">
    <property type="nucleotide sequence ID" value="NZ_NRRH01000007.1"/>
</dbReference>
<feature type="transmembrane region" description="Helical" evidence="1">
    <location>
        <begin position="338"/>
        <end position="360"/>
    </location>
</feature>
<feature type="transmembrane region" description="Helical" evidence="1">
    <location>
        <begin position="21"/>
        <end position="41"/>
    </location>
</feature>
<keyword evidence="1" id="KW-0472">Membrane</keyword>
<dbReference type="InterPro" id="IPR007421">
    <property type="entry name" value="Schlafen_AlbA_2_dom"/>
</dbReference>
<dbReference type="AlphaFoldDB" id="A0A4R4AH04"/>
<keyword evidence="1" id="KW-1133">Transmembrane helix</keyword>
<evidence type="ECO:0000256" key="1">
    <source>
        <dbReference type="SAM" id="Phobius"/>
    </source>
</evidence>